<dbReference type="InterPro" id="IPR000524">
    <property type="entry name" value="Tscrpt_reg_HTH_GntR"/>
</dbReference>
<evidence type="ECO:0000256" key="1">
    <source>
        <dbReference type="ARBA" id="ARBA00023015"/>
    </source>
</evidence>
<accession>A0A5B8R8T1</accession>
<dbReference type="SMART" id="SM00895">
    <property type="entry name" value="FCD"/>
    <property type="match status" value="1"/>
</dbReference>
<feature type="domain" description="HTH gntR-type" evidence="4">
    <location>
        <begin position="15"/>
        <end position="82"/>
    </location>
</feature>
<dbReference type="PANTHER" id="PTHR43537">
    <property type="entry name" value="TRANSCRIPTIONAL REGULATOR, GNTR FAMILY"/>
    <property type="match status" value="1"/>
</dbReference>
<dbReference type="SUPFAM" id="SSF46785">
    <property type="entry name" value="Winged helix' DNA-binding domain"/>
    <property type="match status" value="1"/>
</dbReference>
<gene>
    <name evidence="5" type="ORF">KBTEX_00164</name>
</gene>
<organism evidence="5">
    <name type="scientific">uncultured organism</name>
    <dbReference type="NCBI Taxonomy" id="155900"/>
    <lineage>
        <taxon>unclassified sequences</taxon>
        <taxon>environmental samples</taxon>
    </lineage>
</organism>
<keyword evidence="3" id="KW-0804">Transcription</keyword>
<sequence>MVQSLAQGRSTHSAARAEDRIYDAIRHAVLAQQLPPGSRLPELTLSEIFGVSRSVVRRALVRLAGDHIILMRRNQIAVVARPGPEETAQIFEARRHIESEVIRQVAGHLGETARTEIAGLVDAEHTAHREGAHEDRIHLSLRFHERLADFCPNQVLAGILRELILRTSIAVALYKVPGISACYREGDHRGIADAIFAGDSELAARLAREHLDHLEQRLTLAERDGQVDLASILRR</sequence>
<evidence type="ECO:0000256" key="3">
    <source>
        <dbReference type="ARBA" id="ARBA00023163"/>
    </source>
</evidence>
<proteinExistence type="predicted"/>
<dbReference type="InterPro" id="IPR036390">
    <property type="entry name" value="WH_DNA-bd_sf"/>
</dbReference>
<dbReference type="GO" id="GO:0003677">
    <property type="term" value="F:DNA binding"/>
    <property type="evidence" value="ECO:0007669"/>
    <property type="project" value="UniProtKB-KW"/>
</dbReference>
<dbReference type="InterPro" id="IPR036388">
    <property type="entry name" value="WH-like_DNA-bd_sf"/>
</dbReference>
<dbReference type="Gene3D" id="1.20.120.530">
    <property type="entry name" value="GntR ligand-binding domain-like"/>
    <property type="match status" value="1"/>
</dbReference>
<dbReference type="EMBL" id="MN079076">
    <property type="protein sequence ID" value="QEA03864.1"/>
    <property type="molecule type" value="Genomic_DNA"/>
</dbReference>
<dbReference type="Gene3D" id="1.10.10.10">
    <property type="entry name" value="Winged helix-like DNA-binding domain superfamily/Winged helix DNA-binding domain"/>
    <property type="match status" value="1"/>
</dbReference>
<dbReference type="Pfam" id="PF00392">
    <property type="entry name" value="GntR"/>
    <property type="match status" value="1"/>
</dbReference>
<dbReference type="SUPFAM" id="SSF48008">
    <property type="entry name" value="GntR ligand-binding domain-like"/>
    <property type="match status" value="1"/>
</dbReference>
<dbReference type="AlphaFoldDB" id="A0A5B8R8T1"/>
<name>A0A5B8R8T1_9ZZZZ</name>
<dbReference type="PROSITE" id="PS50949">
    <property type="entry name" value="HTH_GNTR"/>
    <property type="match status" value="1"/>
</dbReference>
<dbReference type="PANTHER" id="PTHR43537:SF53">
    <property type="entry name" value="HTH-TYPE TRANSCRIPTIONAL REPRESSOR NANR"/>
    <property type="match status" value="1"/>
</dbReference>
<dbReference type="InterPro" id="IPR008920">
    <property type="entry name" value="TF_FadR/GntR_C"/>
</dbReference>
<keyword evidence="1" id="KW-0805">Transcription regulation</keyword>
<evidence type="ECO:0000256" key="2">
    <source>
        <dbReference type="ARBA" id="ARBA00023125"/>
    </source>
</evidence>
<evidence type="ECO:0000259" key="4">
    <source>
        <dbReference type="PROSITE" id="PS50949"/>
    </source>
</evidence>
<keyword evidence="2" id="KW-0238">DNA-binding</keyword>
<dbReference type="Pfam" id="PF07729">
    <property type="entry name" value="FCD"/>
    <property type="match status" value="1"/>
</dbReference>
<dbReference type="SMART" id="SM00345">
    <property type="entry name" value="HTH_GNTR"/>
    <property type="match status" value="1"/>
</dbReference>
<protein>
    <recommendedName>
        <fullName evidence="4">HTH gntR-type domain-containing protein</fullName>
    </recommendedName>
</protein>
<dbReference type="GO" id="GO:0003700">
    <property type="term" value="F:DNA-binding transcription factor activity"/>
    <property type="evidence" value="ECO:0007669"/>
    <property type="project" value="InterPro"/>
</dbReference>
<dbReference type="CDD" id="cd07377">
    <property type="entry name" value="WHTH_GntR"/>
    <property type="match status" value="1"/>
</dbReference>
<dbReference type="InterPro" id="IPR011711">
    <property type="entry name" value="GntR_C"/>
</dbReference>
<evidence type="ECO:0000313" key="5">
    <source>
        <dbReference type="EMBL" id="QEA03864.1"/>
    </source>
</evidence>
<reference evidence="5" key="1">
    <citation type="submission" date="2019-06" db="EMBL/GenBank/DDBJ databases">
        <authorList>
            <person name="Murdoch R.W."/>
            <person name="Fathepure B."/>
        </authorList>
    </citation>
    <scope>NUCLEOTIDE SEQUENCE</scope>
</reference>